<dbReference type="InterPro" id="IPR028087">
    <property type="entry name" value="Tad_N"/>
</dbReference>
<evidence type="ECO:0000313" key="3">
    <source>
        <dbReference type="EMBL" id="MDC8758019.1"/>
    </source>
</evidence>
<protein>
    <submittedName>
        <fullName evidence="3">Pilus assembly protein TadG-related protein</fullName>
    </submittedName>
</protein>
<feature type="region of interest" description="Disordered" evidence="1">
    <location>
        <begin position="196"/>
        <end position="220"/>
    </location>
</feature>
<dbReference type="RefSeq" id="WP_273670691.1">
    <property type="nucleotide sequence ID" value="NZ_JAQQXR010000003.1"/>
</dbReference>
<evidence type="ECO:0000256" key="1">
    <source>
        <dbReference type="SAM" id="MobiDB-lite"/>
    </source>
</evidence>
<evidence type="ECO:0000259" key="2">
    <source>
        <dbReference type="Pfam" id="PF13400"/>
    </source>
</evidence>
<organism evidence="3 4">
    <name type="scientific">Janthinobacterium fluminis</name>
    <dbReference type="NCBI Taxonomy" id="2987524"/>
    <lineage>
        <taxon>Bacteria</taxon>
        <taxon>Pseudomonadati</taxon>
        <taxon>Pseudomonadota</taxon>
        <taxon>Betaproteobacteria</taxon>
        <taxon>Burkholderiales</taxon>
        <taxon>Oxalobacteraceae</taxon>
        <taxon>Janthinobacterium</taxon>
    </lineage>
</organism>
<comment type="caution">
    <text evidence="3">The sequence shown here is derived from an EMBL/GenBank/DDBJ whole genome shotgun (WGS) entry which is preliminary data.</text>
</comment>
<reference evidence="3 4" key="1">
    <citation type="submission" date="2022-10" db="EMBL/GenBank/DDBJ databases">
        <title>Janthinobacterium sp. hw3 Genome sequencing.</title>
        <authorList>
            <person name="Park S."/>
        </authorList>
    </citation>
    <scope>NUCLEOTIDE SEQUENCE [LARGE SCALE GENOMIC DNA]</scope>
    <source>
        <strain evidence="4">hw3</strain>
    </source>
</reference>
<accession>A0ABT5JZ68</accession>
<gene>
    <name evidence="3" type="ORF">OIK44_10495</name>
</gene>
<dbReference type="Pfam" id="PF13400">
    <property type="entry name" value="Tad"/>
    <property type="match status" value="1"/>
</dbReference>
<dbReference type="EMBL" id="JAQQXR010000003">
    <property type="protein sequence ID" value="MDC8758019.1"/>
    <property type="molecule type" value="Genomic_DNA"/>
</dbReference>
<sequence length="401" mass="40035">MLTFPTLPRQRGSVPVAVALLLPVLIGCAGLANDSGQVYLARRQMQTAADAGARSAALELRRQAADADVIAAARGDAALNGFPAGSVSVRLLSGPGPSPARSGYVEVLVAQAVPTPFMGLLGTPSVAVSARAVAGARPGGNCFLALNRNNVGNAMEVTGAGEVAANNCDVFVNGSVAGTLAATGAITVSGRRIGLQGPSASRAEGGNFKPAPQTGQPAEADPLARLATPAGGPLRNGANIRGNTTLAPGTYPGGIHISGSASVVFQPGIYVLQGGFSVNGAVNLDGAGVAFYTQGPVDIRGSGVVQLAAPATGPMAGILFYGDRALAKDDNNLVGSSAWTLAGTLYFPSSKLSIVGSGGLKGEPYLMLIADTMSFTGGMESNFKNPVYNPAFSGAAVAVSE</sequence>
<keyword evidence="4" id="KW-1185">Reference proteome</keyword>
<proteinExistence type="predicted"/>
<feature type="domain" description="Putative Flp pilus-assembly TadG-like N-terminal" evidence="2">
    <location>
        <begin position="12"/>
        <end position="57"/>
    </location>
</feature>
<name>A0ABT5JZ68_9BURK</name>
<evidence type="ECO:0000313" key="4">
    <source>
        <dbReference type="Proteomes" id="UP001221208"/>
    </source>
</evidence>
<dbReference type="Proteomes" id="UP001221208">
    <property type="component" value="Unassembled WGS sequence"/>
</dbReference>